<reference evidence="9" key="2">
    <citation type="journal article" date="2022" name="Microbiol. Resour. Announc.">
        <title>Whole-Genome Sequence of Entomortierella parvispora E1425, a Mucoromycotan Fungus Associated with Burkholderiaceae-Related Endosymbiotic Bacteria.</title>
        <authorList>
            <person name="Herlambang A."/>
            <person name="Guo Y."/>
            <person name="Takashima Y."/>
            <person name="Narisawa K."/>
            <person name="Ohta H."/>
            <person name="Nishizawa T."/>
        </authorList>
    </citation>
    <scope>NUCLEOTIDE SEQUENCE</scope>
    <source>
        <strain evidence="9">E1425</strain>
    </source>
</reference>
<feature type="transmembrane region" description="Helical" evidence="6">
    <location>
        <begin position="208"/>
        <end position="229"/>
    </location>
</feature>
<feature type="transmembrane region" description="Helical" evidence="6">
    <location>
        <begin position="279"/>
        <end position="297"/>
    </location>
</feature>
<feature type="chain" id="PRO_5040499434" evidence="7">
    <location>
        <begin position="22"/>
        <end position="456"/>
    </location>
</feature>
<dbReference type="Pfam" id="PF06814">
    <property type="entry name" value="GOST_TM"/>
    <property type="match status" value="1"/>
</dbReference>
<keyword evidence="3 7" id="KW-0732">Signal</keyword>
<reference evidence="9" key="1">
    <citation type="submission" date="2021-11" db="EMBL/GenBank/DDBJ databases">
        <authorList>
            <person name="Herlambang A."/>
            <person name="Guo Y."/>
            <person name="Takashima Y."/>
            <person name="Nishizawa T."/>
        </authorList>
    </citation>
    <scope>NUCLEOTIDE SEQUENCE</scope>
    <source>
        <strain evidence="9">E1425</strain>
    </source>
</reference>
<dbReference type="PANTHER" id="PTHR21229">
    <property type="entry name" value="LUNG SEVEN TRANSMEMBRANE RECEPTOR"/>
    <property type="match status" value="1"/>
</dbReference>
<sequence>MRLKTLSTFIGALALAAVSTARPELIISEDQRGLIFIGSFGFLPGGTLALDLKDLHIQRYEGDNGEEKRIGFLIQRGPSDADTVDWEEGCILDDEYFRDELELEKEKESKRIEFLPLDDTKSTFTYKHEIKKGEEEMWSMLFVNCPRSIVSFKLTTTEVNPGNNYLSAGDIPLPKVYGAAAVAYFIASVLWASMLLRKDTKVFWPHKLIFVLAVMIGIQKTFQAIKVYFMGKGVNAEGWTVMFYIFAFLKGSLSVLIITLIASGWMFIKPFLSQKDKKIIIVIIPLQILSNVASTISNETAIGSINWSFWTQVFPMVDLISCIVILGVIIQTQRHLSEAAEAEGKVAENKTKYKLWGSFYLVTVVYIYLTRIMVEFLKVALPYQYVQWLVELLNEAITLGFYATIGWKFRPYANNPYTLIDEEDLDRDDIETGINSENVGLQTMSRREGRNTEHDE</sequence>
<evidence type="ECO:0000256" key="6">
    <source>
        <dbReference type="SAM" id="Phobius"/>
    </source>
</evidence>
<dbReference type="InterPro" id="IPR053937">
    <property type="entry name" value="GOST_TM"/>
</dbReference>
<feature type="transmembrane region" description="Helical" evidence="6">
    <location>
        <begin position="355"/>
        <end position="373"/>
    </location>
</feature>
<protein>
    <submittedName>
        <fullName evidence="9">G protein-coupled receptor 107</fullName>
    </submittedName>
</protein>
<dbReference type="PANTHER" id="PTHR21229:SF2">
    <property type="entry name" value="RE59932P"/>
    <property type="match status" value="1"/>
</dbReference>
<feature type="transmembrane region" description="Helical" evidence="6">
    <location>
        <begin position="176"/>
        <end position="196"/>
    </location>
</feature>
<feature type="transmembrane region" description="Helical" evidence="6">
    <location>
        <begin position="241"/>
        <end position="267"/>
    </location>
</feature>
<dbReference type="GO" id="GO:0005794">
    <property type="term" value="C:Golgi apparatus"/>
    <property type="evidence" value="ECO:0007669"/>
    <property type="project" value="TreeGrafter"/>
</dbReference>
<dbReference type="InterPro" id="IPR009637">
    <property type="entry name" value="GPR107/GPR108-like"/>
</dbReference>
<evidence type="ECO:0000256" key="3">
    <source>
        <dbReference type="ARBA" id="ARBA00022729"/>
    </source>
</evidence>
<evidence type="ECO:0000256" key="1">
    <source>
        <dbReference type="ARBA" id="ARBA00004141"/>
    </source>
</evidence>
<feature type="transmembrane region" description="Helical" evidence="6">
    <location>
        <begin position="385"/>
        <end position="405"/>
    </location>
</feature>
<dbReference type="AlphaFoldDB" id="A0A9P3HBX0"/>
<feature type="domain" description="GOST seven transmembrane" evidence="8">
    <location>
        <begin position="172"/>
        <end position="416"/>
    </location>
</feature>
<accession>A0A9P3HBX0</accession>
<evidence type="ECO:0000313" key="9">
    <source>
        <dbReference type="EMBL" id="GJJ73756.1"/>
    </source>
</evidence>
<proteinExistence type="predicted"/>
<evidence type="ECO:0000259" key="8">
    <source>
        <dbReference type="Pfam" id="PF06814"/>
    </source>
</evidence>
<keyword evidence="2 6" id="KW-0812">Transmembrane</keyword>
<feature type="transmembrane region" description="Helical" evidence="6">
    <location>
        <begin position="309"/>
        <end position="330"/>
    </location>
</feature>
<dbReference type="GO" id="GO:0016020">
    <property type="term" value="C:membrane"/>
    <property type="evidence" value="ECO:0007669"/>
    <property type="project" value="UniProtKB-SubCell"/>
</dbReference>
<evidence type="ECO:0000256" key="7">
    <source>
        <dbReference type="SAM" id="SignalP"/>
    </source>
</evidence>
<gene>
    <name evidence="9" type="ORF">EMPS_06114</name>
</gene>
<keyword evidence="9" id="KW-0675">Receptor</keyword>
<name>A0A9P3HBX0_9FUNG</name>
<organism evidence="9 10">
    <name type="scientific">Entomortierella parvispora</name>
    <dbReference type="NCBI Taxonomy" id="205924"/>
    <lineage>
        <taxon>Eukaryota</taxon>
        <taxon>Fungi</taxon>
        <taxon>Fungi incertae sedis</taxon>
        <taxon>Mucoromycota</taxon>
        <taxon>Mortierellomycotina</taxon>
        <taxon>Mortierellomycetes</taxon>
        <taxon>Mortierellales</taxon>
        <taxon>Mortierellaceae</taxon>
        <taxon>Entomortierella</taxon>
    </lineage>
</organism>
<keyword evidence="4 6" id="KW-1133">Transmembrane helix</keyword>
<feature type="signal peptide" evidence="7">
    <location>
        <begin position="1"/>
        <end position="21"/>
    </location>
</feature>
<keyword evidence="10" id="KW-1185">Reference proteome</keyword>
<dbReference type="Proteomes" id="UP000827284">
    <property type="component" value="Unassembled WGS sequence"/>
</dbReference>
<comment type="subcellular location">
    <subcellularLocation>
        <location evidence="1">Membrane</location>
        <topology evidence="1">Multi-pass membrane protein</topology>
    </subcellularLocation>
</comment>
<evidence type="ECO:0000256" key="4">
    <source>
        <dbReference type="ARBA" id="ARBA00022989"/>
    </source>
</evidence>
<evidence type="ECO:0000256" key="2">
    <source>
        <dbReference type="ARBA" id="ARBA00022692"/>
    </source>
</evidence>
<dbReference type="OrthoDB" id="29657at2759"/>
<comment type="caution">
    <text evidence="9">The sequence shown here is derived from an EMBL/GenBank/DDBJ whole genome shotgun (WGS) entry which is preliminary data.</text>
</comment>
<dbReference type="EMBL" id="BQFW01000008">
    <property type="protein sequence ID" value="GJJ73756.1"/>
    <property type="molecule type" value="Genomic_DNA"/>
</dbReference>
<keyword evidence="5 6" id="KW-0472">Membrane</keyword>
<evidence type="ECO:0000256" key="5">
    <source>
        <dbReference type="ARBA" id="ARBA00023136"/>
    </source>
</evidence>
<evidence type="ECO:0000313" key="10">
    <source>
        <dbReference type="Proteomes" id="UP000827284"/>
    </source>
</evidence>